<dbReference type="PANTHER" id="PTHR11877:SF80">
    <property type="entry name" value="CHALCONE SYNTHASE 1"/>
    <property type="match status" value="1"/>
</dbReference>
<reference evidence="3 4" key="1">
    <citation type="submission" date="2021-09" db="EMBL/GenBank/DDBJ databases">
        <title>Genomic insights and catalytic innovation underlie evolution of tropane alkaloids biosynthesis.</title>
        <authorList>
            <person name="Wang Y.-J."/>
            <person name="Tian T."/>
            <person name="Huang J.-P."/>
            <person name="Huang S.-X."/>
        </authorList>
    </citation>
    <scope>NUCLEOTIDE SEQUENCE [LARGE SCALE GENOMIC DNA]</scope>
    <source>
        <strain evidence="3">KIB-2018</strain>
        <tissue evidence="3">Leaf</tissue>
    </source>
</reference>
<dbReference type="GO" id="GO:0016747">
    <property type="term" value="F:acyltransferase activity, transferring groups other than amino-acyl groups"/>
    <property type="evidence" value="ECO:0007669"/>
    <property type="project" value="InterPro"/>
</dbReference>
<dbReference type="PANTHER" id="PTHR11877">
    <property type="entry name" value="HYDROXYMETHYLGLUTARYL-COA SYNTHASE"/>
    <property type="match status" value="1"/>
</dbReference>
<name>A0AAV8TC99_9ROSI</name>
<dbReference type="Pfam" id="PF00195">
    <property type="entry name" value="Chal_sti_synt_N"/>
    <property type="match status" value="1"/>
</dbReference>
<comment type="similarity">
    <text evidence="1">Belongs to the thiolase-like superfamily. Chalcone/stilbene synthases family.</text>
</comment>
<protein>
    <recommendedName>
        <fullName evidence="2">Chalcone/stilbene synthase N-terminal domain-containing protein</fullName>
    </recommendedName>
</protein>
<dbReference type="InterPro" id="IPR001099">
    <property type="entry name" value="Chalcone/stilbene_synt_N"/>
</dbReference>
<dbReference type="GO" id="GO:0030639">
    <property type="term" value="P:polyketide biosynthetic process"/>
    <property type="evidence" value="ECO:0007669"/>
    <property type="project" value="TreeGrafter"/>
</dbReference>
<dbReference type="Gene3D" id="3.40.47.10">
    <property type="match status" value="1"/>
</dbReference>
<dbReference type="Proteomes" id="UP001159364">
    <property type="component" value="Linkage Group LG05"/>
</dbReference>
<evidence type="ECO:0000313" key="3">
    <source>
        <dbReference type="EMBL" id="KAJ8763944.1"/>
    </source>
</evidence>
<dbReference type="SUPFAM" id="SSF53901">
    <property type="entry name" value="Thiolase-like"/>
    <property type="match status" value="1"/>
</dbReference>
<organism evidence="3 4">
    <name type="scientific">Erythroxylum novogranatense</name>
    <dbReference type="NCBI Taxonomy" id="1862640"/>
    <lineage>
        <taxon>Eukaryota</taxon>
        <taxon>Viridiplantae</taxon>
        <taxon>Streptophyta</taxon>
        <taxon>Embryophyta</taxon>
        <taxon>Tracheophyta</taxon>
        <taxon>Spermatophyta</taxon>
        <taxon>Magnoliopsida</taxon>
        <taxon>eudicotyledons</taxon>
        <taxon>Gunneridae</taxon>
        <taxon>Pentapetalae</taxon>
        <taxon>rosids</taxon>
        <taxon>fabids</taxon>
        <taxon>Malpighiales</taxon>
        <taxon>Erythroxylaceae</taxon>
        <taxon>Erythroxylum</taxon>
    </lineage>
</organism>
<dbReference type="EMBL" id="JAIWQS010000005">
    <property type="protein sequence ID" value="KAJ8763944.1"/>
    <property type="molecule type" value="Genomic_DNA"/>
</dbReference>
<evidence type="ECO:0000313" key="4">
    <source>
        <dbReference type="Proteomes" id="UP001159364"/>
    </source>
</evidence>
<proteinExistence type="inferred from homology"/>
<feature type="domain" description="Chalcone/stilbene synthase N-terminal" evidence="2">
    <location>
        <begin position="5"/>
        <end position="215"/>
    </location>
</feature>
<dbReference type="AlphaFoldDB" id="A0AAV8TC99"/>
<sequence>MVSVDEVRKPHRANGPATIMAIGTAAHANCVYQTTYPDYYFKITNSEHKTQLKEKFKRICKFLFFAKSMINKRYMHLAEEILKENPNICAYMIHGTFLDARRDCGEGEPGKEAASKAIKEWVQPKSKITHMGMAFCTTNGVDSPGADHQLTKLLGFPPSVKRYMLYQQGRFVGGTVLCSAKDLAQNNKCARALVVCSEIIAATFRGPSDTHQDSLWAKP</sequence>
<dbReference type="InterPro" id="IPR011141">
    <property type="entry name" value="Polyketide_synthase_type-III"/>
</dbReference>
<dbReference type="FunFam" id="3.40.47.10:FF:000025">
    <property type="entry name" value="Chalcone synthase 2"/>
    <property type="match status" value="1"/>
</dbReference>
<accession>A0AAV8TC99</accession>
<keyword evidence="4" id="KW-1185">Reference proteome</keyword>
<comment type="caution">
    <text evidence="3">The sequence shown here is derived from an EMBL/GenBank/DDBJ whole genome shotgun (WGS) entry which is preliminary data.</text>
</comment>
<gene>
    <name evidence="3" type="ORF">K2173_003726</name>
</gene>
<evidence type="ECO:0000259" key="2">
    <source>
        <dbReference type="Pfam" id="PF00195"/>
    </source>
</evidence>
<evidence type="ECO:0000256" key="1">
    <source>
        <dbReference type="ARBA" id="ARBA00005531"/>
    </source>
</evidence>
<dbReference type="InterPro" id="IPR016039">
    <property type="entry name" value="Thiolase-like"/>
</dbReference>